<comment type="caution">
    <text evidence="1">The sequence shown here is derived from an EMBL/GenBank/DDBJ whole genome shotgun (WGS) entry which is preliminary data.</text>
</comment>
<keyword evidence="2" id="KW-1185">Reference proteome</keyword>
<dbReference type="EMBL" id="JABSTR010000008">
    <property type="protein sequence ID" value="KAH9378188.1"/>
    <property type="molecule type" value="Genomic_DNA"/>
</dbReference>
<protein>
    <submittedName>
        <fullName evidence="1">Uncharacterized protein</fullName>
    </submittedName>
</protein>
<evidence type="ECO:0000313" key="2">
    <source>
        <dbReference type="Proteomes" id="UP000821853"/>
    </source>
</evidence>
<sequence>MTWKARYENTSLSSFERDRVGNRWLWPSALHMGDESLCHRTNLIPARTLSNKQASDLCSSLCRSCGTKEETAFHPSRVHLHSGTALLPSYH</sequence>
<dbReference type="AlphaFoldDB" id="A0A9J6GV93"/>
<name>A0A9J6GV93_HAELO</name>
<gene>
    <name evidence="1" type="ORF">HPB48_019420</name>
</gene>
<dbReference type="VEuPathDB" id="VectorBase:HLOH_045224"/>
<dbReference type="Proteomes" id="UP000821853">
    <property type="component" value="Unassembled WGS sequence"/>
</dbReference>
<evidence type="ECO:0000313" key="1">
    <source>
        <dbReference type="EMBL" id="KAH9378188.1"/>
    </source>
</evidence>
<reference evidence="1 2" key="1">
    <citation type="journal article" date="2020" name="Cell">
        <title>Large-Scale Comparative Analyses of Tick Genomes Elucidate Their Genetic Diversity and Vector Capacities.</title>
        <authorList>
            <consortium name="Tick Genome and Microbiome Consortium (TIGMIC)"/>
            <person name="Jia N."/>
            <person name="Wang J."/>
            <person name="Shi W."/>
            <person name="Du L."/>
            <person name="Sun Y."/>
            <person name="Zhan W."/>
            <person name="Jiang J.F."/>
            <person name="Wang Q."/>
            <person name="Zhang B."/>
            <person name="Ji P."/>
            <person name="Bell-Sakyi L."/>
            <person name="Cui X.M."/>
            <person name="Yuan T.T."/>
            <person name="Jiang B.G."/>
            <person name="Yang W.F."/>
            <person name="Lam T.T."/>
            <person name="Chang Q.C."/>
            <person name="Ding S.J."/>
            <person name="Wang X.J."/>
            <person name="Zhu J.G."/>
            <person name="Ruan X.D."/>
            <person name="Zhao L."/>
            <person name="Wei J.T."/>
            <person name="Ye R.Z."/>
            <person name="Que T.C."/>
            <person name="Du C.H."/>
            <person name="Zhou Y.H."/>
            <person name="Cheng J.X."/>
            <person name="Dai P.F."/>
            <person name="Guo W.B."/>
            <person name="Han X.H."/>
            <person name="Huang E.J."/>
            <person name="Li L.F."/>
            <person name="Wei W."/>
            <person name="Gao Y.C."/>
            <person name="Liu J.Z."/>
            <person name="Shao H.Z."/>
            <person name="Wang X."/>
            <person name="Wang C.C."/>
            <person name="Yang T.C."/>
            <person name="Huo Q.B."/>
            <person name="Li W."/>
            <person name="Chen H.Y."/>
            <person name="Chen S.E."/>
            <person name="Zhou L.G."/>
            <person name="Ni X.B."/>
            <person name="Tian J.H."/>
            <person name="Sheng Y."/>
            <person name="Liu T."/>
            <person name="Pan Y.S."/>
            <person name="Xia L.Y."/>
            <person name="Li J."/>
            <person name="Zhao F."/>
            <person name="Cao W.C."/>
        </authorList>
    </citation>
    <scope>NUCLEOTIDE SEQUENCE [LARGE SCALE GENOMIC DNA]</scope>
    <source>
        <strain evidence="1">HaeL-2018</strain>
    </source>
</reference>
<organism evidence="1 2">
    <name type="scientific">Haemaphysalis longicornis</name>
    <name type="common">Bush tick</name>
    <dbReference type="NCBI Taxonomy" id="44386"/>
    <lineage>
        <taxon>Eukaryota</taxon>
        <taxon>Metazoa</taxon>
        <taxon>Ecdysozoa</taxon>
        <taxon>Arthropoda</taxon>
        <taxon>Chelicerata</taxon>
        <taxon>Arachnida</taxon>
        <taxon>Acari</taxon>
        <taxon>Parasitiformes</taxon>
        <taxon>Ixodida</taxon>
        <taxon>Ixodoidea</taxon>
        <taxon>Ixodidae</taxon>
        <taxon>Haemaphysalinae</taxon>
        <taxon>Haemaphysalis</taxon>
    </lineage>
</organism>
<accession>A0A9J6GV93</accession>
<proteinExistence type="predicted"/>